<dbReference type="KEGG" id="shl:Shal_4203"/>
<dbReference type="Gene3D" id="3.40.50.2000">
    <property type="entry name" value="Glycogen Phosphorylase B"/>
    <property type="match status" value="2"/>
</dbReference>
<gene>
    <name evidence="1" type="ordered locus">Shal_4203</name>
</gene>
<reference evidence="1" key="1">
    <citation type="submission" date="2008-01" db="EMBL/GenBank/DDBJ databases">
        <title>Complete sequence of Shewanella halifaxensis HAW-EB4.</title>
        <authorList>
            <consortium name="US DOE Joint Genome Institute"/>
            <person name="Copeland A."/>
            <person name="Lucas S."/>
            <person name="Lapidus A."/>
            <person name="Glavina del Rio T."/>
            <person name="Dalin E."/>
            <person name="Tice H."/>
            <person name="Bruce D."/>
            <person name="Goodwin L."/>
            <person name="Pitluck S."/>
            <person name="Sims D."/>
            <person name="Brettin T."/>
            <person name="Detter J.C."/>
            <person name="Han C."/>
            <person name="Kuske C.R."/>
            <person name="Schmutz J."/>
            <person name="Larimer F."/>
            <person name="Land M."/>
            <person name="Hauser L."/>
            <person name="Kyrpides N."/>
            <person name="Kim E."/>
            <person name="Zhao J.-S."/>
            <person name="Richardson P."/>
        </authorList>
    </citation>
    <scope>NUCLEOTIDE SEQUENCE [LARGE SCALE GENOMIC DNA]</scope>
    <source>
        <strain evidence="1">HAW-EB4</strain>
    </source>
</reference>
<dbReference type="eggNOG" id="COG0438">
    <property type="taxonomic scope" value="Bacteria"/>
</dbReference>
<protein>
    <submittedName>
        <fullName evidence="1">Glycosyl transferase group 1</fullName>
    </submittedName>
</protein>
<dbReference type="Proteomes" id="UP000001317">
    <property type="component" value="Chromosome"/>
</dbReference>
<dbReference type="CDD" id="cd03811">
    <property type="entry name" value="GT4_GT28_WabH-like"/>
    <property type="match status" value="1"/>
</dbReference>
<evidence type="ECO:0000313" key="2">
    <source>
        <dbReference type="Proteomes" id="UP000001317"/>
    </source>
</evidence>
<dbReference type="GO" id="GO:0016757">
    <property type="term" value="F:glycosyltransferase activity"/>
    <property type="evidence" value="ECO:0007669"/>
    <property type="project" value="TreeGrafter"/>
</dbReference>
<accession>B0TNL1</accession>
<dbReference type="STRING" id="458817.Shal_4203"/>
<dbReference type="CAZy" id="GT4">
    <property type="family name" value="Glycosyltransferase Family 4"/>
</dbReference>
<dbReference type="SUPFAM" id="SSF53756">
    <property type="entry name" value="UDP-Glycosyltransferase/glycogen phosphorylase"/>
    <property type="match status" value="1"/>
</dbReference>
<dbReference type="PANTHER" id="PTHR12526:SF638">
    <property type="entry name" value="SPORE COAT PROTEIN SA"/>
    <property type="match status" value="1"/>
</dbReference>
<sequence length="359" mass="40617">MKKIAIFCHNFYANGTVKVALTQAEILQEAGQDVHLFVFENQGDFPPPKNITIHYVFDSQKSLSLAAQKRRLQQCIHSIEQKNGKFSLFLSNSTDCDVVVDGCDFEPCYYFCHCALQQELIMELKRGPIHFLRRWKKAKALIGKRIITVSEGIATELRSTRWLKPQSVQAIYNPFRIDDIKAKAMEEVDGLPNEPFMIHIGRVTRQKRLDILFQTLHAMPTAPRLVLLTNRPEKARKLARKYGVEDRIITPGFQSNPYAWIARAKLMLLSSDFEGFGLVIAEALICGTPVVSTDCPHGPSEILTGDLAQYLVPRRQPAKLAAKALECLAHPPVLNNPEIFKVIDSQYVAEQYINLANNK</sequence>
<name>B0TNL1_SHEHH</name>
<dbReference type="Pfam" id="PF13692">
    <property type="entry name" value="Glyco_trans_1_4"/>
    <property type="match status" value="1"/>
</dbReference>
<keyword evidence="1" id="KW-0808">Transferase</keyword>
<dbReference type="OrthoDB" id="4611853at2"/>
<proteinExistence type="predicted"/>
<dbReference type="HOGENOM" id="CLU_009583_0_0_6"/>
<organism evidence="1 2">
    <name type="scientific">Shewanella halifaxensis (strain HAW-EB4)</name>
    <dbReference type="NCBI Taxonomy" id="458817"/>
    <lineage>
        <taxon>Bacteria</taxon>
        <taxon>Pseudomonadati</taxon>
        <taxon>Pseudomonadota</taxon>
        <taxon>Gammaproteobacteria</taxon>
        <taxon>Alteromonadales</taxon>
        <taxon>Shewanellaceae</taxon>
        <taxon>Shewanella</taxon>
    </lineage>
</organism>
<keyword evidence="2" id="KW-1185">Reference proteome</keyword>
<dbReference type="RefSeq" id="WP_012279247.1">
    <property type="nucleotide sequence ID" value="NC_010334.1"/>
</dbReference>
<dbReference type="AlphaFoldDB" id="B0TNL1"/>
<dbReference type="PANTHER" id="PTHR12526">
    <property type="entry name" value="GLYCOSYLTRANSFERASE"/>
    <property type="match status" value="1"/>
</dbReference>
<evidence type="ECO:0000313" key="1">
    <source>
        <dbReference type="EMBL" id="ABZ78743.1"/>
    </source>
</evidence>
<dbReference type="EMBL" id="CP000931">
    <property type="protein sequence ID" value="ABZ78743.1"/>
    <property type="molecule type" value="Genomic_DNA"/>
</dbReference>